<dbReference type="AlphaFoldDB" id="B9RRL0"/>
<feature type="compositionally biased region" description="Basic and acidic residues" evidence="1">
    <location>
        <begin position="24"/>
        <end position="33"/>
    </location>
</feature>
<evidence type="ECO:0000256" key="1">
    <source>
        <dbReference type="SAM" id="MobiDB-lite"/>
    </source>
</evidence>
<evidence type="ECO:0000313" key="3">
    <source>
        <dbReference type="Proteomes" id="UP000008311"/>
    </source>
</evidence>
<gene>
    <name evidence="2" type="ORF">RCOM_1645130</name>
</gene>
<dbReference type="InParanoid" id="B9RRL0"/>
<keyword evidence="3" id="KW-1185">Reference proteome</keyword>
<protein>
    <submittedName>
        <fullName evidence="2">Uncharacterized protein</fullName>
    </submittedName>
</protein>
<reference evidence="3" key="1">
    <citation type="journal article" date="2010" name="Nat. Biotechnol.">
        <title>Draft genome sequence of the oilseed species Ricinus communis.</title>
        <authorList>
            <person name="Chan A.P."/>
            <person name="Crabtree J."/>
            <person name="Zhao Q."/>
            <person name="Lorenzi H."/>
            <person name="Orvis J."/>
            <person name="Puiu D."/>
            <person name="Melake-Berhan A."/>
            <person name="Jones K.M."/>
            <person name="Redman J."/>
            <person name="Chen G."/>
            <person name="Cahoon E.B."/>
            <person name="Gedil M."/>
            <person name="Stanke M."/>
            <person name="Haas B.J."/>
            <person name="Wortman J.R."/>
            <person name="Fraser-Liggett C.M."/>
            <person name="Ravel J."/>
            <person name="Rabinowicz P.D."/>
        </authorList>
    </citation>
    <scope>NUCLEOTIDE SEQUENCE [LARGE SCALE GENOMIC DNA]</scope>
    <source>
        <strain evidence="3">cv. Hale</strain>
    </source>
</reference>
<proteinExistence type="predicted"/>
<feature type="region of interest" description="Disordered" evidence="1">
    <location>
        <begin position="1"/>
        <end position="66"/>
    </location>
</feature>
<name>B9RRL0_RICCO</name>
<feature type="compositionally biased region" description="Basic and acidic residues" evidence="1">
    <location>
        <begin position="41"/>
        <end position="50"/>
    </location>
</feature>
<evidence type="ECO:0000313" key="2">
    <source>
        <dbReference type="EMBL" id="EEF45996.1"/>
    </source>
</evidence>
<dbReference type="EMBL" id="EQ973805">
    <property type="protein sequence ID" value="EEF45996.1"/>
    <property type="molecule type" value="Genomic_DNA"/>
</dbReference>
<accession>B9RRL0</accession>
<dbReference type="Proteomes" id="UP000008311">
    <property type="component" value="Unassembled WGS sequence"/>
</dbReference>
<sequence length="66" mass="7457">MEQKINEREAQQQRQGGNGVGMAKMEEKIDKMRPFANQESGKLEKEKEEEATTTEGMKVNGKSEKA</sequence>
<organism evidence="2 3">
    <name type="scientific">Ricinus communis</name>
    <name type="common">Castor bean</name>
    <dbReference type="NCBI Taxonomy" id="3988"/>
    <lineage>
        <taxon>Eukaryota</taxon>
        <taxon>Viridiplantae</taxon>
        <taxon>Streptophyta</taxon>
        <taxon>Embryophyta</taxon>
        <taxon>Tracheophyta</taxon>
        <taxon>Spermatophyta</taxon>
        <taxon>Magnoliopsida</taxon>
        <taxon>eudicotyledons</taxon>
        <taxon>Gunneridae</taxon>
        <taxon>Pentapetalae</taxon>
        <taxon>rosids</taxon>
        <taxon>fabids</taxon>
        <taxon>Malpighiales</taxon>
        <taxon>Euphorbiaceae</taxon>
        <taxon>Acalyphoideae</taxon>
        <taxon>Acalypheae</taxon>
        <taxon>Ricinus</taxon>
    </lineage>
</organism>
<feature type="compositionally biased region" description="Basic and acidic residues" evidence="1">
    <location>
        <begin position="1"/>
        <end position="11"/>
    </location>
</feature>